<evidence type="ECO:0000313" key="3">
    <source>
        <dbReference type="Proteomes" id="UP000198034"/>
    </source>
</evidence>
<sequence>MNKIELLKGTLLGFLATFIGVFLFFKLFTSYSFSDGITQMKTLGFLGKIITLGAMLNMVVFFGLLKINKELMARGVVLATIILAVITLFI</sequence>
<keyword evidence="1" id="KW-0472">Membrane</keyword>
<proteinExistence type="predicted"/>
<keyword evidence="1" id="KW-0812">Transmembrane</keyword>
<protein>
    <submittedName>
        <fullName evidence="2">Uncharacterized protein</fullName>
    </submittedName>
</protein>
<gene>
    <name evidence="2" type="ORF">BWK62_08510</name>
</gene>
<dbReference type="AlphaFoldDB" id="A0A246GAF1"/>
<comment type="caution">
    <text evidence="2">The sequence shown here is derived from an EMBL/GenBank/DDBJ whole genome shotgun (WGS) entry which is preliminary data.</text>
</comment>
<keyword evidence="1" id="KW-1133">Transmembrane helix</keyword>
<feature type="transmembrane region" description="Helical" evidence="1">
    <location>
        <begin position="12"/>
        <end position="33"/>
    </location>
</feature>
<name>A0A246GAF1_9FLAO</name>
<feature type="transmembrane region" description="Helical" evidence="1">
    <location>
        <begin position="45"/>
        <end position="64"/>
    </location>
</feature>
<feature type="transmembrane region" description="Helical" evidence="1">
    <location>
        <begin position="71"/>
        <end position="89"/>
    </location>
</feature>
<evidence type="ECO:0000256" key="1">
    <source>
        <dbReference type="SAM" id="Phobius"/>
    </source>
</evidence>
<accession>A0A246GAF1</accession>
<dbReference type="Proteomes" id="UP000198034">
    <property type="component" value="Unassembled WGS sequence"/>
</dbReference>
<evidence type="ECO:0000313" key="2">
    <source>
        <dbReference type="EMBL" id="OWP76982.1"/>
    </source>
</evidence>
<dbReference type="EMBL" id="MTCY01000021">
    <property type="protein sequence ID" value="OWP76982.1"/>
    <property type="molecule type" value="Genomic_DNA"/>
</dbReference>
<dbReference type="OrthoDB" id="1362378at2"/>
<organism evidence="2 3">
    <name type="scientific">Flavobacterium columnare</name>
    <dbReference type="NCBI Taxonomy" id="996"/>
    <lineage>
        <taxon>Bacteria</taxon>
        <taxon>Pseudomonadati</taxon>
        <taxon>Bacteroidota</taxon>
        <taxon>Flavobacteriia</taxon>
        <taxon>Flavobacteriales</taxon>
        <taxon>Flavobacteriaceae</taxon>
        <taxon>Flavobacterium</taxon>
    </lineage>
</organism>
<reference evidence="2 3" key="1">
    <citation type="journal article" date="2017" name="Infect. Genet. Evol.">
        <title>Comparative genome analysis of fish pathogen Flavobacterium columnare reveals extensive sequence diversity within the species.</title>
        <authorList>
            <person name="Kayansamruaj P."/>
            <person name="Dong H.T."/>
            <person name="Hirono I."/>
            <person name="Kondo H."/>
            <person name="Senapin S."/>
            <person name="Rodkhum C."/>
        </authorList>
    </citation>
    <scope>NUCLEOTIDE SEQUENCE [LARGE SCALE GENOMIC DNA]</scope>
    <source>
        <strain evidence="2 3">1214</strain>
    </source>
</reference>